<dbReference type="Proteomes" id="UP000480350">
    <property type="component" value="Unassembled WGS sequence"/>
</dbReference>
<dbReference type="AlphaFoldDB" id="A0A7C9MFY2"/>
<feature type="signal peptide" evidence="1">
    <location>
        <begin position="1"/>
        <end position="34"/>
    </location>
</feature>
<evidence type="ECO:0000313" key="2">
    <source>
        <dbReference type="EMBL" id="MXQ09192.1"/>
    </source>
</evidence>
<organism evidence="2 3">
    <name type="scientific">Kangsaoukella pontilimi</name>
    <dbReference type="NCBI Taxonomy" id="2691042"/>
    <lineage>
        <taxon>Bacteria</taxon>
        <taxon>Pseudomonadati</taxon>
        <taxon>Pseudomonadota</taxon>
        <taxon>Alphaproteobacteria</taxon>
        <taxon>Rhodobacterales</taxon>
        <taxon>Paracoccaceae</taxon>
        <taxon>Kangsaoukella</taxon>
    </lineage>
</organism>
<comment type="caution">
    <text evidence="2">The sequence shown here is derived from an EMBL/GenBank/DDBJ whole genome shotgun (WGS) entry which is preliminary data.</text>
</comment>
<evidence type="ECO:0000313" key="3">
    <source>
        <dbReference type="Proteomes" id="UP000480350"/>
    </source>
</evidence>
<feature type="chain" id="PRO_5028983868" evidence="1">
    <location>
        <begin position="35"/>
        <end position="701"/>
    </location>
</feature>
<reference evidence="2 3" key="1">
    <citation type="submission" date="2019-12" db="EMBL/GenBank/DDBJ databases">
        <authorList>
            <person name="Lee S.D."/>
        </authorList>
    </citation>
    <scope>NUCLEOTIDE SEQUENCE [LARGE SCALE GENOMIC DNA]</scope>
    <source>
        <strain evidence="2 3">GH1-50</strain>
    </source>
</reference>
<name>A0A7C9MFY2_9RHOB</name>
<reference evidence="2 3" key="2">
    <citation type="submission" date="2020-03" db="EMBL/GenBank/DDBJ databases">
        <title>Kangsaoukella pontilimi gen. nov., sp. nov., a new member of the family Rhodobacteraceae isolated from a tidal mudflat.</title>
        <authorList>
            <person name="Kim I.S."/>
        </authorList>
    </citation>
    <scope>NUCLEOTIDE SEQUENCE [LARGE SCALE GENOMIC DNA]</scope>
    <source>
        <strain evidence="2 3">GH1-50</strain>
    </source>
</reference>
<sequence>MRSTPFVPGRLRPAARALLGCLCAVATASAPVFAQEPQKTWVTTILDTSDITNGTGVYLDEGEGETFTTLLNNAETLSFQIPERPGEWRVISGDLILRRQDSGGGEAEIELSAKPRTATVGQHNHSLPTALQEIVFYGSDPEQGEITRFDFRRLDWAFARNQAPDVDITLKTVGGTNAQRVWHGQTAEIASFRPRLQLTMQGAGQERIQSVGLEGLSSPYGARPGNPEGGNYVRFPASVQWDAPFVENAYHVIFSPPFFYSLTPGFLRSLRVRVTGWRHGDTKVTPANAMGTDLLMSDTDRIYAVSQASAAAWYLEPDAKEWNPVTYRQGADSFPVRPPTPADVLPNEDPSIGPDGSLYFASGQHFIGLNPRLATLWRVPMREGKVSVATVGPTGRWVYVVTTQGCVDDPEAAIPACGLLAVDTATGGVRYAPLPFPNDLSLASEPILHAPVVIQDGDQSEWVYVATIPDLGAPGSATLAAYENPLTDIEDRDELEYRWHKVGVFGQPVPDGVVPGPNQHKSLLIPRLMPPDRGGTWTVVAADWKSGQGTDIVILTMGPGESLTPRSARVVVADDIGYYLDTASRQLVGLSPRPGASSRSFVPVTGNVIEGWPSGTQMTLHAARNGALYLVGSDRNVWDLVLSSANRVNTDCIWSPGRFRIIEGQTDGLDVIMTPFDNVLLPEGFKGRDLAVAGGEKVNDC</sequence>
<dbReference type="EMBL" id="WUPT01000002">
    <property type="protein sequence ID" value="MXQ09192.1"/>
    <property type="molecule type" value="Genomic_DNA"/>
</dbReference>
<protein>
    <submittedName>
        <fullName evidence="2">Uncharacterized protein</fullName>
    </submittedName>
</protein>
<gene>
    <name evidence="2" type="ORF">GQ651_15200</name>
</gene>
<proteinExistence type="predicted"/>
<keyword evidence="1" id="KW-0732">Signal</keyword>
<accession>A0A7C9MFY2</accession>
<evidence type="ECO:0000256" key="1">
    <source>
        <dbReference type="SAM" id="SignalP"/>
    </source>
</evidence>
<dbReference type="RefSeq" id="WP_160765044.1">
    <property type="nucleotide sequence ID" value="NZ_WUPT01000002.1"/>
</dbReference>
<keyword evidence="3" id="KW-1185">Reference proteome</keyword>